<dbReference type="EMBL" id="JBHSNQ010000039">
    <property type="protein sequence ID" value="MFC5540885.1"/>
    <property type="molecule type" value="Genomic_DNA"/>
</dbReference>
<dbReference type="Proteomes" id="UP001595978">
    <property type="component" value="Unassembled WGS sequence"/>
</dbReference>
<evidence type="ECO:0000313" key="2">
    <source>
        <dbReference type="EMBL" id="MFC5540885.1"/>
    </source>
</evidence>
<evidence type="ECO:0000259" key="1">
    <source>
        <dbReference type="PROSITE" id="PS50531"/>
    </source>
</evidence>
<reference evidence="3" key="1">
    <citation type="journal article" date="2019" name="Int. J. Syst. Evol. Microbiol.">
        <title>The Global Catalogue of Microorganisms (GCM) 10K type strain sequencing project: providing services to taxonomists for standard genome sequencing and annotation.</title>
        <authorList>
            <consortium name="The Broad Institute Genomics Platform"/>
            <consortium name="The Broad Institute Genome Sequencing Center for Infectious Disease"/>
            <person name="Wu L."/>
            <person name="Ma J."/>
        </authorList>
    </citation>
    <scope>NUCLEOTIDE SEQUENCE [LARGE SCALE GENOMIC DNA]</scope>
    <source>
        <strain evidence="3">CCUG 56331</strain>
    </source>
</reference>
<gene>
    <name evidence="2" type="ORF">ACFPOH_03710</name>
</gene>
<organism evidence="2 3">
    <name type="scientific">Ureibacillus suwonensis</name>
    <dbReference type="NCBI Taxonomy" id="313007"/>
    <lineage>
        <taxon>Bacteria</taxon>
        <taxon>Bacillati</taxon>
        <taxon>Bacillota</taxon>
        <taxon>Bacilli</taxon>
        <taxon>Bacillales</taxon>
        <taxon>Caryophanaceae</taxon>
        <taxon>Ureibacillus</taxon>
    </lineage>
</organism>
<sequence length="112" mass="13619">MLYIEIHRLYKEGFSKSAIARKLNISRNRVIDYLNMSTDEFEEFLSTLRTREKKLDPYHDQILGWLKEHPDLTAAQVYDWLEEKLGFREVAENTVRNYLNEMRDYYRIPKVK</sequence>
<protein>
    <submittedName>
        <fullName evidence="2">IS21 family transposase</fullName>
    </submittedName>
</protein>
<feature type="non-terminal residue" evidence="2">
    <location>
        <position position="112"/>
    </location>
</feature>
<dbReference type="InterPro" id="IPR009057">
    <property type="entry name" value="Homeodomain-like_sf"/>
</dbReference>
<evidence type="ECO:0000313" key="3">
    <source>
        <dbReference type="Proteomes" id="UP001595978"/>
    </source>
</evidence>
<dbReference type="Gene3D" id="1.10.10.60">
    <property type="entry name" value="Homeodomain-like"/>
    <property type="match status" value="1"/>
</dbReference>
<comment type="caution">
    <text evidence="2">The sequence shown here is derived from an EMBL/GenBank/DDBJ whole genome shotgun (WGS) entry which is preliminary data.</text>
</comment>
<feature type="domain" description="HTH IS21-type" evidence="1">
    <location>
        <begin position="1"/>
        <end position="66"/>
    </location>
</feature>
<accession>A0ABW0RC29</accession>
<dbReference type="InterPro" id="IPR017894">
    <property type="entry name" value="HTH_IS21_transposase_type"/>
</dbReference>
<name>A0ABW0RC29_9BACL</name>
<proteinExistence type="predicted"/>
<dbReference type="SUPFAM" id="SSF46689">
    <property type="entry name" value="Homeodomain-like"/>
    <property type="match status" value="1"/>
</dbReference>
<keyword evidence="3" id="KW-1185">Reference proteome</keyword>
<dbReference type="PROSITE" id="PS50531">
    <property type="entry name" value="HTH_IS21"/>
    <property type="match status" value="1"/>
</dbReference>